<dbReference type="InterPro" id="IPR019410">
    <property type="entry name" value="Methyltransf_16"/>
</dbReference>
<evidence type="ECO:0000313" key="3">
    <source>
        <dbReference type="Proteomes" id="UP000239649"/>
    </source>
</evidence>
<comment type="caution">
    <text evidence="2">The sequence shown here is derived from an EMBL/GenBank/DDBJ whole genome shotgun (WGS) entry which is preliminary data.</text>
</comment>
<keyword evidence="3" id="KW-1185">Reference proteome</keyword>
<evidence type="ECO:0000256" key="1">
    <source>
        <dbReference type="SAM" id="MobiDB-lite"/>
    </source>
</evidence>
<dbReference type="STRING" id="554055.A0A2P6VLE7"/>
<dbReference type="InterPro" id="IPR029063">
    <property type="entry name" value="SAM-dependent_MTases_sf"/>
</dbReference>
<dbReference type="Pfam" id="PF10294">
    <property type="entry name" value="Methyltransf_16"/>
    <property type="match status" value="1"/>
</dbReference>
<dbReference type="GO" id="GO:0032259">
    <property type="term" value="P:methylation"/>
    <property type="evidence" value="ECO:0007669"/>
    <property type="project" value="UniProtKB-KW"/>
</dbReference>
<proteinExistence type="predicted"/>
<dbReference type="OrthoDB" id="194386at2759"/>
<feature type="region of interest" description="Disordered" evidence="1">
    <location>
        <begin position="430"/>
        <end position="457"/>
    </location>
</feature>
<name>A0A2P6VLE7_9CHLO</name>
<keyword evidence="2" id="KW-0489">Methyltransferase</keyword>
<gene>
    <name evidence="2" type="ORF">C2E20_1984</name>
</gene>
<dbReference type="GO" id="GO:0008168">
    <property type="term" value="F:methyltransferase activity"/>
    <property type="evidence" value="ECO:0007669"/>
    <property type="project" value="UniProtKB-KW"/>
</dbReference>
<dbReference type="EMBL" id="LHPF02000003">
    <property type="protein sequence ID" value="PSC74885.1"/>
    <property type="molecule type" value="Genomic_DNA"/>
</dbReference>
<evidence type="ECO:0000313" key="2">
    <source>
        <dbReference type="EMBL" id="PSC74885.1"/>
    </source>
</evidence>
<dbReference type="PANTHER" id="PTHR14614:SF130">
    <property type="entry name" value="PROTEIN-LYSINE N-METHYLTRANSFERASE EEF2KMT"/>
    <property type="match status" value="1"/>
</dbReference>
<feature type="region of interest" description="Disordered" evidence="1">
    <location>
        <begin position="151"/>
        <end position="180"/>
    </location>
</feature>
<accession>A0A2P6VLE7</accession>
<protein>
    <submittedName>
        <fullName evidence="2">S-adenosyl-L-methionine-dependent methyltransferases superfamily</fullName>
    </submittedName>
</protein>
<dbReference type="SUPFAM" id="SSF53335">
    <property type="entry name" value="S-adenosyl-L-methionine-dependent methyltransferases"/>
    <property type="match status" value="1"/>
</dbReference>
<reference evidence="2 3" key="1">
    <citation type="journal article" date="2018" name="Plant J.">
        <title>Genome sequences of Chlorella sorokiniana UTEX 1602 and Micractinium conductrix SAG 241.80: implications to maltose excretion by a green alga.</title>
        <authorList>
            <person name="Arriola M.B."/>
            <person name="Velmurugan N."/>
            <person name="Zhang Y."/>
            <person name="Plunkett M.H."/>
            <person name="Hondzo H."/>
            <person name="Barney B.M."/>
        </authorList>
    </citation>
    <scope>NUCLEOTIDE SEQUENCE [LARGE SCALE GENOMIC DNA]</scope>
    <source>
        <strain evidence="2 3">SAG 241.80</strain>
    </source>
</reference>
<dbReference type="Gene3D" id="3.40.50.150">
    <property type="entry name" value="Vaccinia Virus protein VP39"/>
    <property type="match status" value="1"/>
</dbReference>
<dbReference type="Proteomes" id="UP000239649">
    <property type="component" value="Unassembled WGS sequence"/>
</dbReference>
<dbReference type="PANTHER" id="PTHR14614">
    <property type="entry name" value="HEPATOCELLULAR CARCINOMA-ASSOCIATED ANTIGEN"/>
    <property type="match status" value="1"/>
</dbReference>
<keyword evidence="2" id="KW-0808">Transferase</keyword>
<organism evidence="2 3">
    <name type="scientific">Micractinium conductrix</name>
    <dbReference type="NCBI Taxonomy" id="554055"/>
    <lineage>
        <taxon>Eukaryota</taxon>
        <taxon>Viridiplantae</taxon>
        <taxon>Chlorophyta</taxon>
        <taxon>core chlorophytes</taxon>
        <taxon>Trebouxiophyceae</taxon>
        <taxon>Chlorellales</taxon>
        <taxon>Chlorellaceae</taxon>
        <taxon>Chlorella clade</taxon>
        <taxon>Micractinium</taxon>
    </lineage>
</organism>
<sequence>MRCTEDALWRALCAFRQRAPPQELLAALRALEGGGLGPAGQAALLHTCLGSAAAAALPHDAEYVRRVLRAAVLAAEQDGQEVCDELAERLAASLLAGSTAAGCCDGEHAPTAGSLAAPHPAPGWAYKLYSYAPAAEAPAAVMRRLQELQQQAAERWRRRQHEQHPGQPPPPAGGLPPEVATAGDAKHGLLALHLSLNLLEGGTGCREWEAGFYLAEWVLSHQQLVTGRCCLELGCGSGMVGVALHRCGAARVILTDGNLETVANCRRNLALNGLPVQQGYAGGGGGDGGGGYSAGSGCSKQQPQQASLECRLLAWEDSWPARGQEQHLQQQQQPTVVLGADLLYDPVVIPVLLPLLKQVLAAAATQQPPQQGQAVGSSQQEQAAGSMERLLAEEPAVYLATHVRNEATQQQFLSAVQADPALCIQQLAPEPRSAGSSGGAEEGCSADDSGGGGNGGAGSGWVVRFQHLPQLEDARSRIILHRLSLAPPAAPNV</sequence>
<dbReference type="AlphaFoldDB" id="A0A2P6VLE7"/>